<reference evidence="2" key="1">
    <citation type="journal article" date="2020" name="mSystems">
        <title>Genome- and Community-Level Interaction Insights into Carbon Utilization and Element Cycling Functions of Hydrothermarchaeota in Hydrothermal Sediment.</title>
        <authorList>
            <person name="Zhou Z."/>
            <person name="Liu Y."/>
            <person name="Xu W."/>
            <person name="Pan J."/>
            <person name="Luo Z.H."/>
            <person name="Li M."/>
        </authorList>
    </citation>
    <scope>NUCLEOTIDE SEQUENCE [LARGE SCALE GENOMIC DNA]</scope>
    <source>
        <strain evidence="2">HyVt-503</strain>
    </source>
</reference>
<feature type="non-terminal residue" evidence="2">
    <location>
        <position position="138"/>
    </location>
</feature>
<protein>
    <submittedName>
        <fullName evidence="2">Transposase</fullName>
    </submittedName>
</protein>
<accession>A0A7V2SZ08</accession>
<dbReference type="AlphaFoldDB" id="A0A7V2SZ08"/>
<proteinExistence type="predicted"/>
<evidence type="ECO:0000259" key="1">
    <source>
        <dbReference type="Pfam" id="PF13592"/>
    </source>
</evidence>
<dbReference type="EMBL" id="DRND01000394">
    <property type="protein sequence ID" value="HFC47214.1"/>
    <property type="molecule type" value="Genomic_DNA"/>
</dbReference>
<dbReference type="SUPFAM" id="SSF46689">
    <property type="entry name" value="Homeodomain-like"/>
    <property type="match status" value="1"/>
</dbReference>
<feature type="domain" description="Winged helix-turn helix" evidence="1">
    <location>
        <begin position="100"/>
        <end position="137"/>
    </location>
</feature>
<name>A0A7V2SZ08_9BACT</name>
<comment type="caution">
    <text evidence="2">The sequence shown here is derived from an EMBL/GenBank/DDBJ whole genome shotgun (WGS) entry which is preliminary data.</text>
</comment>
<evidence type="ECO:0000313" key="2">
    <source>
        <dbReference type="EMBL" id="HFC47214.1"/>
    </source>
</evidence>
<dbReference type="InterPro" id="IPR009057">
    <property type="entry name" value="Homeodomain-like_sf"/>
</dbReference>
<dbReference type="Proteomes" id="UP000885797">
    <property type="component" value="Unassembled WGS sequence"/>
</dbReference>
<gene>
    <name evidence="2" type="ORF">ENJ63_04955</name>
</gene>
<dbReference type="InterPro" id="IPR025959">
    <property type="entry name" value="Winged_HTH_dom"/>
</dbReference>
<dbReference type="Pfam" id="PF13592">
    <property type="entry name" value="HTH_33"/>
    <property type="match status" value="1"/>
</dbReference>
<sequence>MKNFDARSIHPKAQETLRVTAVRTVIEEGKTHQEVADLFGVARGTVIKWVSMYKKGGYEALKAKKQGRPKGGKLKGWQAYAIARIVVEKNPEHLKFPWALWTRELVGDLIYQKYGIRLSVWTVGRYLKRWRFTPQKPL</sequence>
<dbReference type="Pfam" id="PF13384">
    <property type="entry name" value="HTH_23"/>
    <property type="match status" value="1"/>
</dbReference>
<organism evidence="2">
    <name type="scientific">Dissulfuribacter thermophilus</name>
    <dbReference type="NCBI Taxonomy" id="1156395"/>
    <lineage>
        <taxon>Bacteria</taxon>
        <taxon>Pseudomonadati</taxon>
        <taxon>Thermodesulfobacteriota</taxon>
        <taxon>Dissulfuribacteria</taxon>
        <taxon>Dissulfuribacterales</taxon>
        <taxon>Dissulfuribacteraceae</taxon>
        <taxon>Dissulfuribacter</taxon>
    </lineage>
</organism>